<evidence type="ECO:0000313" key="2">
    <source>
        <dbReference type="Proteomes" id="UP000298663"/>
    </source>
</evidence>
<dbReference type="Proteomes" id="UP000298663">
    <property type="component" value="Unassembled WGS sequence"/>
</dbReference>
<reference evidence="1 2" key="1">
    <citation type="journal article" date="2015" name="Genome Biol.">
        <title>Comparative genomics of Steinernema reveals deeply conserved gene regulatory networks.</title>
        <authorList>
            <person name="Dillman A.R."/>
            <person name="Macchietto M."/>
            <person name="Porter C.F."/>
            <person name="Rogers A."/>
            <person name="Williams B."/>
            <person name="Antoshechkin I."/>
            <person name="Lee M.M."/>
            <person name="Goodwin Z."/>
            <person name="Lu X."/>
            <person name="Lewis E.E."/>
            <person name="Goodrich-Blair H."/>
            <person name="Stock S.P."/>
            <person name="Adams B.J."/>
            <person name="Sternberg P.W."/>
            <person name="Mortazavi A."/>
        </authorList>
    </citation>
    <scope>NUCLEOTIDE SEQUENCE [LARGE SCALE GENOMIC DNA]</scope>
    <source>
        <strain evidence="1 2">ALL</strain>
    </source>
</reference>
<reference evidence="1 2" key="2">
    <citation type="journal article" date="2019" name="G3 (Bethesda)">
        <title>Hybrid Assembly of the Genome of the Entomopathogenic Nematode Steinernema carpocapsae Identifies the X-Chromosome.</title>
        <authorList>
            <person name="Serra L."/>
            <person name="Macchietto M."/>
            <person name="Macias-Munoz A."/>
            <person name="McGill C.J."/>
            <person name="Rodriguez I.M."/>
            <person name="Rodriguez B."/>
            <person name="Murad R."/>
            <person name="Mortazavi A."/>
        </authorList>
    </citation>
    <scope>NUCLEOTIDE SEQUENCE [LARGE SCALE GENOMIC DNA]</scope>
    <source>
        <strain evidence="1 2">ALL</strain>
    </source>
</reference>
<keyword evidence="2" id="KW-1185">Reference proteome</keyword>
<accession>A0A4U5MG43</accession>
<proteinExistence type="predicted"/>
<evidence type="ECO:0000313" key="1">
    <source>
        <dbReference type="EMBL" id="TKR68194.1"/>
    </source>
</evidence>
<protein>
    <submittedName>
        <fullName evidence="1">Uncharacterized protein</fullName>
    </submittedName>
</protein>
<name>A0A4U5MG43_STECR</name>
<sequence>MHPTISFSSRNTSKWPDPPSVCPASPDLFRVPFLHLPRSSCILWRFLLSSAILTPARGRFLLLCTDYGHPPPKVARKDFCARSCATLGGRANVS</sequence>
<dbReference type="AlphaFoldDB" id="A0A4U5MG43"/>
<gene>
    <name evidence="1" type="ORF">L596_024209</name>
</gene>
<dbReference type="EMBL" id="AZBU02000008">
    <property type="protein sequence ID" value="TKR68194.1"/>
    <property type="molecule type" value="Genomic_DNA"/>
</dbReference>
<organism evidence="1 2">
    <name type="scientific">Steinernema carpocapsae</name>
    <name type="common">Entomopathogenic nematode</name>
    <dbReference type="NCBI Taxonomy" id="34508"/>
    <lineage>
        <taxon>Eukaryota</taxon>
        <taxon>Metazoa</taxon>
        <taxon>Ecdysozoa</taxon>
        <taxon>Nematoda</taxon>
        <taxon>Chromadorea</taxon>
        <taxon>Rhabditida</taxon>
        <taxon>Tylenchina</taxon>
        <taxon>Panagrolaimomorpha</taxon>
        <taxon>Strongyloidoidea</taxon>
        <taxon>Steinernematidae</taxon>
        <taxon>Steinernema</taxon>
    </lineage>
</organism>
<comment type="caution">
    <text evidence="1">The sequence shown here is derived from an EMBL/GenBank/DDBJ whole genome shotgun (WGS) entry which is preliminary data.</text>
</comment>